<evidence type="ECO:0000256" key="5">
    <source>
        <dbReference type="SAM" id="Phobius"/>
    </source>
</evidence>
<dbReference type="AlphaFoldDB" id="A0A1M6NL97"/>
<dbReference type="STRING" id="1470563.SAMN05444000_11633"/>
<dbReference type="Gene3D" id="1.20.120.550">
    <property type="entry name" value="Membrane associated eicosanoid/glutathione metabolism-like domain"/>
    <property type="match status" value="1"/>
</dbReference>
<evidence type="ECO:0000313" key="6">
    <source>
        <dbReference type="EMBL" id="SHJ96519.1"/>
    </source>
</evidence>
<reference evidence="7" key="1">
    <citation type="submission" date="2016-11" db="EMBL/GenBank/DDBJ databases">
        <authorList>
            <person name="Varghese N."/>
            <person name="Submissions S."/>
        </authorList>
    </citation>
    <scope>NUCLEOTIDE SEQUENCE [LARGE SCALE GENOMIC DNA]</scope>
    <source>
        <strain evidence="7">DSM 100564</strain>
    </source>
</reference>
<feature type="transmembrane region" description="Helical" evidence="5">
    <location>
        <begin position="82"/>
        <end position="104"/>
    </location>
</feature>
<proteinExistence type="predicted"/>
<evidence type="ECO:0000313" key="7">
    <source>
        <dbReference type="Proteomes" id="UP000183982"/>
    </source>
</evidence>
<keyword evidence="3 5" id="KW-1133">Transmembrane helix</keyword>
<protein>
    <submittedName>
        <fullName evidence="6">MAPEG family protein</fullName>
    </submittedName>
</protein>
<dbReference type="OrthoDB" id="7743618at2"/>
<keyword evidence="2 5" id="KW-0812">Transmembrane</keyword>
<keyword evidence="4 5" id="KW-0472">Membrane</keyword>
<feature type="transmembrane region" description="Helical" evidence="5">
    <location>
        <begin position="111"/>
        <end position="130"/>
    </location>
</feature>
<evidence type="ECO:0000256" key="1">
    <source>
        <dbReference type="ARBA" id="ARBA00004370"/>
    </source>
</evidence>
<organism evidence="6 7">
    <name type="scientific">Shimia gijangensis</name>
    <dbReference type="NCBI Taxonomy" id="1470563"/>
    <lineage>
        <taxon>Bacteria</taxon>
        <taxon>Pseudomonadati</taxon>
        <taxon>Pseudomonadota</taxon>
        <taxon>Alphaproteobacteria</taxon>
        <taxon>Rhodobacterales</taxon>
        <taxon>Roseobacteraceae</taxon>
    </lineage>
</organism>
<dbReference type="Pfam" id="PF01124">
    <property type="entry name" value="MAPEG"/>
    <property type="match status" value="1"/>
</dbReference>
<dbReference type="InterPro" id="IPR001129">
    <property type="entry name" value="Membr-assoc_MAPEG"/>
</dbReference>
<dbReference type="SUPFAM" id="SSF161084">
    <property type="entry name" value="MAPEG domain-like"/>
    <property type="match status" value="1"/>
</dbReference>
<dbReference type="InterPro" id="IPR023352">
    <property type="entry name" value="MAPEG-like_dom_sf"/>
</dbReference>
<comment type="subcellular location">
    <subcellularLocation>
        <location evidence="1">Membrane</location>
    </subcellularLocation>
</comment>
<feature type="transmembrane region" description="Helical" evidence="5">
    <location>
        <begin position="6"/>
        <end position="24"/>
    </location>
</feature>
<dbReference type="Proteomes" id="UP000183982">
    <property type="component" value="Unassembled WGS sequence"/>
</dbReference>
<gene>
    <name evidence="6" type="ORF">SAMN05444000_11633</name>
</gene>
<name>A0A1M6NL97_9RHOB</name>
<dbReference type="GO" id="GO:0016020">
    <property type="term" value="C:membrane"/>
    <property type="evidence" value="ECO:0007669"/>
    <property type="project" value="UniProtKB-SubCell"/>
</dbReference>
<sequence>MSSLEQYTALSALWIAIAWVPYILDRIKVRGLMDALANYDPNAIPQSAWAQRAMRAHNVAVQAFVAFGPLAAIAMIKMPDDPYPGTLAMGFFFGIVAHYIIYAIGIPVLRTLAFALASFSTIGLALRVLGVI</sequence>
<evidence type="ECO:0000256" key="3">
    <source>
        <dbReference type="ARBA" id="ARBA00022989"/>
    </source>
</evidence>
<dbReference type="RefSeq" id="WP_073253997.1">
    <property type="nucleotide sequence ID" value="NZ_FQZQ01000016.1"/>
</dbReference>
<evidence type="ECO:0000256" key="4">
    <source>
        <dbReference type="ARBA" id="ARBA00023136"/>
    </source>
</evidence>
<evidence type="ECO:0000256" key="2">
    <source>
        <dbReference type="ARBA" id="ARBA00022692"/>
    </source>
</evidence>
<keyword evidence="7" id="KW-1185">Reference proteome</keyword>
<dbReference type="EMBL" id="FQZQ01000016">
    <property type="protein sequence ID" value="SHJ96519.1"/>
    <property type="molecule type" value="Genomic_DNA"/>
</dbReference>
<accession>A0A1M6NL97</accession>
<feature type="transmembrane region" description="Helical" evidence="5">
    <location>
        <begin position="59"/>
        <end position="76"/>
    </location>
</feature>